<protein>
    <submittedName>
        <fullName evidence="2">Amidinotransferase</fullName>
    </submittedName>
</protein>
<gene>
    <name evidence="2" type="ordered locus">Cmaq_1089</name>
</gene>
<proteinExistence type="predicted"/>
<dbReference type="GO" id="GO:0019546">
    <property type="term" value="P:L-arginine deiminase pathway"/>
    <property type="evidence" value="ECO:0007669"/>
    <property type="project" value="TreeGrafter"/>
</dbReference>
<dbReference type="PANTHER" id="PTHR47271">
    <property type="entry name" value="ARGININE DEIMINASE"/>
    <property type="match status" value="1"/>
</dbReference>
<dbReference type="RefSeq" id="WP_012186136.1">
    <property type="nucleotide sequence ID" value="NC_009954.1"/>
</dbReference>
<reference evidence="2 3" key="1">
    <citation type="submission" date="2007-10" db="EMBL/GenBank/DDBJ databases">
        <title>Complete sequence of Caldivirga maquilingensis IC-167.</title>
        <authorList>
            <consortium name="US DOE Joint Genome Institute"/>
            <person name="Copeland A."/>
            <person name="Lucas S."/>
            <person name="Lapidus A."/>
            <person name="Barry K."/>
            <person name="Glavina del Rio T."/>
            <person name="Dalin E."/>
            <person name="Tice H."/>
            <person name="Pitluck S."/>
            <person name="Saunders E."/>
            <person name="Brettin T."/>
            <person name="Bruce D."/>
            <person name="Detter J.C."/>
            <person name="Han C."/>
            <person name="Schmutz J."/>
            <person name="Larimer F."/>
            <person name="Land M."/>
            <person name="Hauser L."/>
            <person name="Kyrpides N."/>
            <person name="Ivanova N."/>
            <person name="Biddle J.F."/>
            <person name="Zhang Z."/>
            <person name="Fitz-Gibbon S.T."/>
            <person name="Lowe T.M."/>
            <person name="Saltikov C."/>
            <person name="House C.H."/>
            <person name="Richardson P."/>
        </authorList>
    </citation>
    <scope>NUCLEOTIDE SEQUENCE [LARGE SCALE GENOMIC DNA]</scope>
    <source>
        <strain evidence="3">ATCC 700844 / DSM 13496 / JCM 10307 / IC-167</strain>
    </source>
</reference>
<dbReference type="InterPro" id="IPR003876">
    <property type="entry name" value="Arg_deiminase"/>
</dbReference>
<dbReference type="KEGG" id="cma:Cmaq_1089"/>
<dbReference type="PANTHER" id="PTHR47271:SF2">
    <property type="entry name" value="ARGININE DEIMINASE"/>
    <property type="match status" value="1"/>
</dbReference>
<dbReference type="Proteomes" id="UP000001137">
    <property type="component" value="Chromosome"/>
</dbReference>
<dbReference type="GO" id="GO:0016990">
    <property type="term" value="F:arginine deiminase activity"/>
    <property type="evidence" value="ECO:0007669"/>
    <property type="project" value="InterPro"/>
</dbReference>
<dbReference type="SUPFAM" id="SSF55909">
    <property type="entry name" value="Pentein"/>
    <property type="match status" value="1"/>
</dbReference>
<dbReference type="STRING" id="397948.Cmaq_1089"/>
<evidence type="ECO:0000313" key="2">
    <source>
        <dbReference type="EMBL" id="ABW01917.1"/>
    </source>
</evidence>
<accession>A8MDR1</accession>
<dbReference type="GO" id="GO:0016740">
    <property type="term" value="F:transferase activity"/>
    <property type="evidence" value="ECO:0007669"/>
    <property type="project" value="UniProtKB-KW"/>
</dbReference>
<keyword evidence="1" id="KW-0378">Hydrolase</keyword>
<name>A8MDR1_CALMQ</name>
<dbReference type="GeneID" id="5710396"/>
<dbReference type="PRINTS" id="PR01466">
    <property type="entry name" value="ARGDEIMINASE"/>
</dbReference>
<organism evidence="2 3">
    <name type="scientific">Caldivirga maquilingensis (strain ATCC 700844 / DSM 13496 / JCM 10307 / IC-167)</name>
    <dbReference type="NCBI Taxonomy" id="397948"/>
    <lineage>
        <taxon>Archaea</taxon>
        <taxon>Thermoproteota</taxon>
        <taxon>Thermoprotei</taxon>
        <taxon>Thermoproteales</taxon>
        <taxon>Thermoproteaceae</taxon>
        <taxon>Caldivirga</taxon>
    </lineage>
</organism>
<keyword evidence="2" id="KW-0808">Transferase</keyword>
<dbReference type="OrthoDB" id="371705at2157"/>
<evidence type="ECO:0000256" key="1">
    <source>
        <dbReference type="ARBA" id="ARBA00022801"/>
    </source>
</evidence>
<dbReference type="EMBL" id="CP000852">
    <property type="protein sequence ID" value="ABW01917.1"/>
    <property type="molecule type" value="Genomic_DNA"/>
</dbReference>
<dbReference type="Gene3D" id="3.75.10.10">
    <property type="entry name" value="L-arginine/glycine Amidinotransferase, Chain A"/>
    <property type="match status" value="1"/>
</dbReference>
<evidence type="ECO:0000313" key="3">
    <source>
        <dbReference type="Proteomes" id="UP000001137"/>
    </source>
</evidence>
<sequence length="415" mass="47531">MLVRSEWDRLSEVMVHRPGVEMFYGLLYPKAFLYEGVFSMDEALYEHQNMEHVMMSEGVTVHRLKSIVIQRMRHSSEFREAVVSVVKSSIVYKGDLSDEAYTDFLRSLASYDPETLFNILILRPMIIIKRTKTNLMARIINRNPMANLYYTRDQQLVVKAGVVMGRMRMIQRRLEPMITELFFKAINTPIVYKLIKPGFLEGGDFMPMGDFAVIGYGWRSSINGVKQIMGLLDFDELVIAKIPKHPWGDNMLVMHLDTYFNVAGDGLVIGNEELMKNTQVTVYARSPDGLEKVSEATLLDYIRQKGFNVINLSIVEQAAFASNFLTLKDRRILVPNIEMNIKKMIRRLRSSNDPVRQATLQYVESGYGRMRSEGYIFPYRPDVLNEGVDFITIDVSELVGGYGGVHCATATIRRT</sequence>
<dbReference type="eggNOG" id="arCOG03108">
    <property type="taxonomic scope" value="Archaea"/>
</dbReference>
<dbReference type="AlphaFoldDB" id="A8MDR1"/>
<dbReference type="HOGENOM" id="CLU_049514_0_0_2"/>
<keyword evidence="3" id="KW-1185">Reference proteome</keyword>
<dbReference type="Pfam" id="PF02274">
    <property type="entry name" value="ADI"/>
    <property type="match status" value="1"/>
</dbReference>